<feature type="site" description="Important for substrate specificity" evidence="4">
    <location>
        <position position="11"/>
    </location>
</feature>
<comment type="function">
    <text evidence="4">Nucleoside triphosphate pyrophosphatase that hydrolyzes dTTP and UTP. May have a dual role in cell division arrest and in preventing the incorporation of modified nucleotides into cellular nucleic acids.</text>
</comment>
<dbReference type="EC" id="3.6.1.9" evidence="4"/>
<evidence type="ECO:0000256" key="2">
    <source>
        <dbReference type="ARBA" id="ARBA00022801"/>
    </source>
</evidence>
<dbReference type="HAMAP" id="MF_00528">
    <property type="entry name" value="Maf"/>
    <property type="match status" value="1"/>
</dbReference>
<feature type="active site" description="Proton acceptor" evidence="4">
    <location>
        <position position="69"/>
    </location>
</feature>
<accession>A0A432XWA7</accession>
<dbReference type="SUPFAM" id="SSF52972">
    <property type="entry name" value="ITPase-like"/>
    <property type="match status" value="1"/>
</dbReference>
<dbReference type="PIRSF" id="PIRSF006305">
    <property type="entry name" value="Maf"/>
    <property type="match status" value="1"/>
</dbReference>
<evidence type="ECO:0000256" key="4">
    <source>
        <dbReference type="HAMAP-Rule" id="MF_00528"/>
    </source>
</evidence>
<comment type="catalytic activity">
    <reaction evidence="4">
        <text>dTTP + H2O = dTMP + diphosphate + H(+)</text>
        <dbReference type="Rhea" id="RHEA:28534"/>
        <dbReference type="ChEBI" id="CHEBI:15377"/>
        <dbReference type="ChEBI" id="CHEBI:15378"/>
        <dbReference type="ChEBI" id="CHEBI:33019"/>
        <dbReference type="ChEBI" id="CHEBI:37568"/>
        <dbReference type="ChEBI" id="CHEBI:63528"/>
        <dbReference type="EC" id="3.6.1.9"/>
    </reaction>
</comment>
<protein>
    <recommendedName>
        <fullName evidence="4">dTTP/UTP pyrophosphatase</fullName>
        <shortName evidence="4">dTTPase/UTPase</shortName>
        <ecNumber evidence="4">3.6.1.9</ecNumber>
    </recommendedName>
    <alternativeName>
        <fullName evidence="4">Nucleoside triphosphate pyrophosphatase</fullName>
    </alternativeName>
    <alternativeName>
        <fullName evidence="4">Nucleotide pyrophosphatase</fullName>
        <shortName evidence="4">Nucleotide PPase</shortName>
    </alternativeName>
</protein>
<feature type="site" description="Important for substrate specificity" evidence="4">
    <location>
        <position position="70"/>
    </location>
</feature>
<evidence type="ECO:0000256" key="1">
    <source>
        <dbReference type="ARBA" id="ARBA00001968"/>
    </source>
</evidence>
<comment type="catalytic activity">
    <reaction evidence="4">
        <text>UTP + H2O = UMP + diphosphate + H(+)</text>
        <dbReference type="Rhea" id="RHEA:29395"/>
        <dbReference type="ChEBI" id="CHEBI:15377"/>
        <dbReference type="ChEBI" id="CHEBI:15378"/>
        <dbReference type="ChEBI" id="CHEBI:33019"/>
        <dbReference type="ChEBI" id="CHEBI:46398"/>
        <dbReference type="ChEBI" id="CHEBI:57865"/>
        <dbReference type="EC" id="3.6.1.9"/>
    </reaction>
</comment>
<comment type="subcellular location">
    <subcellularLocation>
        <location evidence="4">Cytoplasm</location>
    </subcellularLocation>
</comment>
<comment type="caution">
    <text evidence="5">The sequence shown here is derived from an EMBL/GenBank/DDBJ whole genome shotgun (WGS) entry which is preliminary data.</text>
</comment>
<dbReference type="InterPro" id="IPR029001">
    <property type="entry name" value="ITPase-like_fam"/>
</dbReference>
<dbReference type="OrthoDB" id="9807767at2"/>
<gene>
    <name evidence="5" type="ORF">CWI69_08125</name>
</gene>
<comment type="cofactor">
    <cofactor evidence="1 4">
        <name>a divalent metal cation</name>
        <dbReference type="ChEBI" id="CHEBI:60240"/>
    </cofactor>
</comment>
<dbReference type="Proteomes" id="UP000287198">
    <property type="component" value="Unassembled WGS sequence"/>
</dbReference>
<dbReference type="PANTHER" id="PTHR43213:SF5">
    <property type="entry name" value="BIFUNCTIONAL DTTP_UTP PYROPHOSPHATASE_METHYLTRANSFERASE PROTEIN-RELATED"/>
    <property type="match status" value="1"/>
</dbReference>
<keyword evidence="6" id="KW-1185">Reference proteome</keyword>
<comment type="similarity">
    <text evidence="4">Belongs to the Maf family. YhdE subfamily.</text>
</comment>
<dbReference type="AlphaFoldDB" id="A0A432XWA7"/>
<dbReference type="InterPro" id="IPR003697">
    <property type="entry name" value="Maf-like"/>
</dbReference>
<dbReference type="NCBIfam" id="TIGR00172">
    <property type="entry name" value="maf"/>
    <property type="match status" value="1"/>
</dbReference>
<evidence type="ECO:0000313" key="6">
    <source>
        <dbReference type="Proteomes" id="UP000287198"/>
    </source>
</evidence>
<reference evidence="6" key="1">
    <citation type="journal article" date="2018" name="Front. Microbiol.">
        <title>Genome-Based Analysis Reveals the Taxonomy and Diversity of the Family Idiomarinaceae.</title>
        <authorList>
            <person name="Liu Y."/>
            <person name="Lai Q."/>
            <person name="Shao Z."/>
        </authorList>
    </citation>
    <scope>NUCLEOTIDE SEQUENCE [LARGE SCALE GENOMIC DNA]</scope>
    <source>
        <strain evidence="6">BH195</strain>
    </source>
</reference>
<feature type="site" description="Important for substrate specificity" evidence="4">
    <location>
        <position position="152"/>
    </location>
</feature>
<dbReference type="GO" id="GO:0036218">
    <property type="term" value="F:dTTP diphosphatase activity"/>
    <property type="evidence" value="ECO:0007669"/>
    <property type="project" value="RHEA"/>
</dbReference>
<sequence length="187" mass="20157">MQLVLASSSPRRQELLQLLDRPFSVVKPEVMEQQQDGEAAERYVARLAIDKALAGAKLSAADAAVIGSDTVVVCDGEVLEKPVDENDFRAMMTKLSGRAHQAMTAVALHYNGATNVKVVSTVVHFKPLTEAEIGAYWQTGEPADKAGGYGIQGRAAKFVTHIEGSYLAVVGLPLYETEQLIQTAERS</sequence>
<dbReference type="PANTHER" id="PTHR43213">
    <property type="entry name" value="BIFUNCTIONAL DTTP/UTP PYROPHOSPHATASE/METHYLTRANSFERASE PROTEIN-RELATED"/>
    <property type="match status" value="1"/>
</dbReference>
<evidence type="ECO:0000256" key="3">
    <source>
        <dbReference type="ARBA" id="ARBA00023080"/>
    </source>
</evidence>
<dbReference type="RefSeq" id="WP_126763622.1">
    <property type="nucleotide sequence ID" value="NZ_JBHLTZ010000012.1"/>
</dbReference>
<dbReference type="CDD" id="cd00555">
    <property type="entry name" value="Maf"/>
    <property type="match status" value="1"/>
</dbReference>
<dbReference type="EMBL" id="PIPW01000002">
    <property type="protein sequence ID" value="RUO52987.1"/>
    <property type="molecule type" value="Genomic_DNA"/>
</dbReference>
<keyword evidence="3 4" id="KW-0546">Nucleotide metabolism</keyword>
<keyword evidence="2 4" id="KW-0378">Hydrolase</keyword>
<proteinExistence type="inferred from homology"/>
<comment type="caution">
    <text evidence="4">Lacks conserved residue(s) required for the propagation of feature annotation.</text>
</comment>
<organism evidence="5 6">
    <name type="scientific">Pseudidiomarina halophila</name>
    <dbReference type="NCBI Taxonomy" id="1449799"/>
    <lineage>
        <taxon>Bacteria</taxon>
        <taxon>Pseudomonadati</taxon>
        <taxon>Pseudomonadota</taxon>
        <taxon>Gammaproteobacteria</taxon>
        <taxon>Alteromonadales</taxon>
        <taxon>Idiomarinaceae</taxon>
        <taxon>Pseudidiomarina</taxon>
    </lineage>
</organism>
<keyword evidence="4" id="KW-0963">Cytoplasm</keyword>
<name>A0A432XWA7_9GAMM</name>
<dbReference type="GO" id="GO:0009117">
    <property type="term" value="P:nucleotide metabolic process"/>
    <property type="evidence" value="ECO:0007669"/>
    <property type="project" value="UniProtKB-KW"/>
</dbReference>
<dbReference type="Pfam" id="PF02545">
    <property type="entry name" value="Maf"/>
    <property type="match status" value="1"/>
</dbReference>
<evidence type="ECO:0000313" key="5">
    <source>
        <dbReference type="EMBL" id="RUO52987.1"/>
    </source>
</evidence>
<dbReference type="GO" id="GO:0005737">
    <property type="term" value="C:cytoplasm"/>
    <property type="evidence" value="ECO:0007669"/>
    <property type="project" value="UniProtKB-SubCell"/>
</dbReference>
<dbReference type="GO" id="GO:0036221">
    <property type="term" value="F:UTP diphosphatase activity"/>
    <property type="evidence" value="ECO:0007669"/>
    <property type="project" value="RHEA"/>
</dbReference>
<dbReference type="Gene3D" id="3.90.950.10">
    <property type="match status" value="1"/>
</dbReference>